<evidence type="ECO:0000313" key="2">
    <source>
        <dbReference type="Proteomes" id="UP001165363"/>
    </source>
</evidence>
<sequence>MVSITPLNAAAPASLPRRDLIAIFAYLNRRGEELKPERDPAAQADGVLQLLASAARMQ</sequence>
<protein>
    <submittedName>
        <fullName evidence="1">Uncharacterized protein</fullName>
    </submittedName>
</protein>
<accession>A0ABT0RNK2</accession>
<gene>
    <name evidence="1" type="ORF">LZ536_09620</name>
</gene>
<comment type="caution">
    <text evidence="1">The sequence shown here is derived from an EMBL/GenBank/DDBJ whole genome shotgun (WGS) entry which is preliminary data.</text>
</comment>
<dbReference type="EMBL" id="JAMGBD010000001">
    <property type="protein sequence ID" value="MCL6684155.1"/>
    <property type="molecule type" value="Genomic_DNA"/>
</dbReference>
<keyword evidence="2" id="KW-1185">Reference proteome</keyword>
<dbReference type="Proteomes" id="UP001165363">
    <property type="component" value="Unassembled WGS sequence"/>
</dbReference>
<name>A0ABT0RNK2_9SPHN</name>
<reference evidence="1" key="1">
    <citation type="submission" date="2022-05" db="EMBL/GenBank/DDBJ databases">
        <authorList>
            <person name="Jo J.-H."/>
            <person name="Im W.-T."/>
        </authorList>
    </citation>
    <scope>NUCLEOTIDE SEQUENCE</scope>
    <source>
        <strain evidence="1">SE158</strain>
    </source>
</reference>
<proteinExistence type="predicted"/>
<organism evidence="1 2">
    <name type="scientific">Sphingomonas alba</name>
    <dbReference type="NCBI Taxonomy" id="2908208"/>
    <lineage>
        <taxon>Bacteria</taxon>
        <taxon>Pseudomonadati</taxon>
        <taxon>Pseudomonadota</taxon>
        <taxon>Alphaproteobacteria</taxon>
        <taxon>Sphingomonadales</taxon>
        <taxon>Sphingomonadaceae</taxon>
        <taxon>Sphingomonas</taxon>
    </lineage>
</organism>
<dbReference type="RefSeq" id="WP_249848476.1">
    <property type="nucleotide sequence ID" value="NZ_JAMGBD010000001.1"/>
</dbReference>
<evidence type="ECO:0000313" key="1">
    <source>
        <dbReference type="EMBL" id="MCL6684155.1"/>
    </source>
</evidence>